<protein>
    <recommendedName>
        <fullName evidence="1">AAA+ ATPase domain-containing protein</fullName>
    </recommendedName>
</protein>
<dbReference type="PANTHER" id="PTHR33295:SF8">
    <property type="entry name" value="AAA+ ATPASE DOMAIN-CONTAINING PROTEIN"/>
    <property type="match status" value="1"/>
</dbReference>
<evidence type="ECO:0000313" key="3">
    <source>
        <dbReference type="Proteomes" id="UP000178315"/>
    </source>
</evidence>
<sequence>MVTVDILAQFNPWWTQKEVPKVFVGSHERPILRELIKHLDSRFAVLLFGLRRVGKTTTFYQLIKHLLRIGSDERKVLYFSFDDQSATIQNIVALYEEKIIKKKLGDIDRIFFFFDEIQKVADWQSAIKQLYDLHPNVKIFLSGSASVTLEKNARESLAGRMIDIYAAPLTFKEFLDWKNNKVALDNPELAQGEIQPLLMDYLRKGGFPELAHEESDDAVRQYLKNLILERIIYRDLPQEFALKDAELLRTLLEYIVREPGNIVNVERLARDTGRSKITIGNYLGYLQYGLLVRAIGNLRPGFLIASRKGKKYYPVSPAFCFAYRSDFYTDALLAKVAESAVAMKLNAEYYYRNGFEIDFVRKDGQEILPIEVKWGKPDEVQLKAFMEKFSISSGILVTRDVFRDERSGIRLVPLWKFLLED</sequence>
<dbReference type="Pfam" id="PF13635">
    <property type="entry name" value="DUF4143"/>
    <property type="match status" value="1"/>
</dbReference>
<feature type="domain" description="AAA+ ATPase" evidence="1">
    <location>
        <begin position="41"/>
        <end position="168"/>
    </location>
</feature>
<dbReference type="InterPro" id="IPR003593">
    <property type="entry name" value="AAA+_ATPase"/>
</dbReference>
<dbReference type="EMBL" id="MHJU01000017">
    <property type="protein sequence ID" value="OGY73128.1"/>
    <property type="molecule type" value="Genomic_DNA"/>
</dbReference>
<dbReference type="InterPro" id="IPR041682">
    <property type="entry name" value="AAA_14"/>
</dbReference>
<comment type="caution">
    <text evidence="2">The sequence shown here is derived from an EMBL/GenBank/DDBJ whole genome shotgun (WGS) entry which is preliminary data.</text>
</comment>
<evidence type="ECO:0000313" key="2">
    <source>
        <dbReference type="EMBL" id="OGY73128.1"/>
    </source>
</evidence>
<accession>A0A1G2A8B0</accession>
<proteinExistence type="predicted"/>
<dbReference type="AlphaFoldDB" id="A0A1G2A8B0"/>
<dbReference type="InterPro" id="IPR025420">
    <property type="entry name" value="DUF4143"/>
</dbReference>
<organism evidence="2 3">
    <name type="scientific">Candidatus Jacksonbacteria bacterium RIFCSPLOWO2_02_FULL_44_20</name>
    <dbReference type="NCBI Taxonomy" id="1798460"/>
    <lineage>
        <taxon>Bacteria</taxon>
        <taxon>Candidatus Jacksoniibacteriota</taxon>
    </lineage>
</organism>
<dbReference type="Gene3D" id="3.40.50.300">
    <property type="entry name" value="P-loop containing nucleotide triphosphate hydrolases"/>
    <property type="match status" value="1"/>
</dbReference>
<dbReference type="SUPFAM" id="SSF52540">
    <property type="entry name" value="P-loop containing nucleoside triphosphate hydrolases"/>
    <property type="match status" value="1"/>
</dbReference>
<evidence type="ECO:0000259" key="1">
    <source>
        <dbReference type="SMART" id="SM00382"/>
    </source>
</evidence>
<gene>
    <name evidence="2" type="ORF">A3H61_02890</name>
</gene>
<dbReference type="SMART" id="SM00382">
    <property type="entry name" value="AAA"/>
    <property type="match status" value="1"/>
</dbReference>
<dbReference type="Pfam" id="PF13173">
    <property type="entry name" value="AAA_14"/>
    <property type="match status" value="1"/>
</dbReference>
<reference evidence="2 3" key="1">
    <citation type="journal article" date="2016" name="Nat. Commun.">
        <title>Thousands of microbial genomes shed light on interconnected biogeochemical processes in an aquifer system.</title>
        <authorList>
            <person name="Anantharaman K."/>
            <person name="Brown C.T."/>
            <person name="Hug L.A."/>
            <person name="Sharon I."/>
            <person name="Castelle C.J."/>
            <person name="Probst A.J."/>
            <person name="Thomas B.C."/>
            <person name="Singh A."/>
            <person name="Wilkins M.J."/>
            <person name="Karaoz U."/>
            <person name="Brodie E.L."/>
            <person name="Williams K.H."/>
            <person name="Hubbard S.S."/>
            <person name="Banfield J.F."/>
        </authorList>
    </citation>
    <scope>NUCLEOTIDE SEQUENCE [LARGE SCALE GENOMIC DNA]</scope>
</reference>
<dbReference type="PANTHER" id="PTHR33295">
    <property type="entry name" value="ATPASE"/>
    <property type="match status" value="1"/>
</dbReference>
<name>A0A1G2A8B0_9BACT</name>
<dbReference type="InterPro" id="IPR027417">
    <property type="entry name" value="P-loop_NTPase"/>
</dbReference>
<dbReference type="Proteomes" id="UP000178315">
    <property type="component" value="Unassembled WGS sequence"/>
</dbReference>